<dbReference type="RefSeq" id="WP_386760249.1">
    <property type="nucleotide sequence ID" value="NZ_JBHRXK010000016.1"/>
</dbReference>
<keyword evidence="2" id="KW-1185">Reference proteome</keyword>
<dbReference type="Proteomes" id="UP001595740">
    <property type="component" value="Unassembled WGS sequence"/>
</dbReference>
<proteinExistence type="predicted"/>
<reference evidence="2" key="1">
    <citation type="journal article" date="2019" name="Int. J. Syst. Evol. Microbiol.">
        <title>The Global Catalogue of Microorganisms (GCM) 10K type strain sequencing project: providing services to taxonomists for standard genome sequencing and annotation.</title>
        <authorList>
            <consortium name="The Broad Institute Genomics Platform"/>
            <consortium name="The Broad Institute Genome Sequencing Center for Infectious Disease"/>
            <person name="Wu L."/>
            <person name="Ma J."/>
        </authorList>
    </citation>
    <scope>NUCLEOTIDE SEQUENCE [LARGE SCALE GENOMIC DNA]</scope>
    <source>
        <strain evidence="2">KCTC 42875</strain>
    </source>
</reference>
<evidence type="ECO:0000313" key="1">
    <source>
        <dbReference type="EMBL" id="MFC3552488.1"/>
    </source>
</evidence>
<sequence length="76" mass="8406">MGEWSDFFEDFPEENPANWVNGVYVGPNGAQLHRDHQAKVEAARANVAVEQARLDSTIAKIIAAGKERQRLKENGG</sequence>
<dbReference type="EMBL" id="JBHRXK010000016">
    <property type="protein sequence ID" value="MFC3552488.1"/>
    <property type="molecule type" value="Genomic_DNA"/>
</dbReference>
<comment type="caution">
    <text evidence="1">The sequence shown here is derived from an EMBL/GenBank/DDBJ whole genome shotgun (WGS) entry which is preliminary data.</text>
</comment>
<protein>
    <submittedName>
        <fullName evidence="1">Uncharacterized protein</fullName>
    </submittedName>
</protein>
<organism evidence="1 2">
    <name type="scientific">Lysobacter cavernae</name>
    <dbReference type="NCBI Taxonomy" id="1685901"/>
    <lineage>
        <taxon>Bacteria</taxon>
        <taxon>Pseudomonadati</taxon>
        <taxon>Pseudomonadota</taxon>
        <taxon>Gammaproteobacteria</taxon>
        <taxon>Lysobacterales</taxon>
        <taxon>Lysobacteraceae</taxon>
        <taxon>Lysobacter</taxon>
    </lineage>
</organism>
<gene>
    <name evidence="1" type="ORF">ACFOLC_15900</name>
</gene>
<name>A0ABV7RUR7_9GAMM</name>
<accession>A0ABV7RUR7</accession>
<evidence type="ECO:0000313" key="2">
    <source>
        <dbReference type="Proteomes" id="UP001595740"/>
    </source>
</evidence>